<gene>
    <name evidence="2" type="ORF">M2A_2559</name>
</gene>
<sequence>MITFVLKVMMLLGFVAYAGGPTDAVLVWSGASTAPVSPCIADSARCAMAKAEVLPLDGRIMAPPGADLAQLEGAGHPLRPALADEFAVVNRGAEWDGGQSAGQNSGQNSGQGGPLFENAAENEAKP</sequence>
<accession>A0A081BDE2</accession>
<name>A0A081BDE2_9HYPH</name>
<dbReference type="AlphaFoldDB" id="A0A081BDE2"/>
<reference evidence="2 3" key="1">
    <citation type="submission" date="2014-07" db="EMBL/GenBank/DDBJ databases">
        <title>Tepidicaulis marinum gen. nov., sp. nov., a novel marine bacterium denitrifying nitrate to nitrous oxide strictly under microaerobic conditions.</title>
        <authorList>
            <person name="Takeuchi M."/>
            <person name="Yamagishi T."/>
            <person name="Kamagata Y."/>
            <person name="Oshima K."/>
            <person name="Hattori M."/>
            <person name="Katayama T."/>
            <person name="Hanada S."/>
            <person name="Tamaki H."/>
            <person name="Marumo K."/>
            <person name="Maeda H."/>
            <person name="Nedachi M."/>
            <person name="Iwasaki W."/>
            <person name="Suwa Y."/>
            <person name="Sakata S."/>
        </authorList>
    </citation>
    <scope>NUCLEOTIDE SEQUENCE [LARGE SCALE GENOMIC DNA]</scope>
    <source>
        <strain evidence="2 3">MA2</strain>
    </source>
</reference>
<dbReference type="Proteomes" id="UP000028702">
    <property type="component" value="Unassembled WGS sequence"/>
</dbReference>
<feature type="compositionally biased region" description="Low complexity" evidence="1">
    <location>
        <begin position="97"/>
        <end position="108"/>
    </location>
</feature>
<evidence type="ECO:0000313" key="2">
    <source>
        <dbReference type="EMBL" id="GAK46060.1"/>
    </source>
</evidence>
<protein>
    <submittedName>
        <fullName evidence="2">Uncharacterized protein</fullName>
    </submittedName>
</protein>
<evidence type="ECO:0000256" key="1">
    <source>
        <dbReference type="SAM" id="MobiDB-lite"/>
    </source>
</evidence>
<keyword evidence="3" id="KW-1185">Reference proteome</keyword>
<feature type="region of interest" description="Disordered" evidence="1">
    <location>
        <begin position="93"/>
        <end position="126"/>
    </location>
</feature>
<evidence type="ECO:0000313" key="3">
    <source>
        <dbReference type="Proteomes" id="UP000028702"/>
    </source>
</evidence>
<dbReference type="EMBL" id="BBIO01000014">
    <property type="protein sequence ID" value="GAK46060.1"/>
    <property type="molecule type" value="Genomic_DNA"/>
</dbReference>
<proteinExistence type="predicted"/>
<organism evidence="2 3">
    <name type="scientific">Tepidicaulis marinus</name>
    <dbReference type="NCBI Taxonomy" id="1333998"/>
    <lineage>
        <taxon>Bacteria</taxon>
        <taxon>Pseudomonadati</taxon>
        <taxon>Pseudomonadota</taxon>
        <taxon>Alphaproteobacteria</taxon>
        <taxon>Hyphomicrobiales</taxon>
        <taxon>Parvibaculaceae</taxon>
        <taxon>Tepidicaulis</taxon>
    </lineage>
</organism>
<comment type="caution">
    <text evidence="2">The sequence shown here is derived from an EMBL/GenBank/DDBJ whole genome shotgun (WGS) entry which is preliminary data.</text>
</comment>